<sequence>MFSPSLISTTTAFLLPCAEPACPRIRRAAFLSTGMAGSAPNSSSHCSLIAQSYRSYFQADFPASVYLSAYSSAYETNHTLPLKISLISSAPMSLRLSTLRGAVQGLALTQLSEKQQKKEASHPPVHACDDAVDKSMDLFGHVYNIAAITWNEKKAVELENNPAYKAMYT</sequence>
<name>A0A0K6S839_9ALVE</name>
<reference evidence="1" key="1">
    <citation type="submission" date="2014-11" db="EMBL/GenBank/DDBJ databases">
        <title>Molecular phylogeny of cliff fern family Woodsiaceae with morphological implications.</title>
        <authorList>
            <person name="Shao Y.-Z."/>
            <person name="Wei R."/>
            <person name="Zhang X.-C."/>
        </authorList>
    </citation>
    <scope>NUCLEOTIDE SEQUENCE</scope>
</reference>
<dbReference type="AlphaFoldDB" id="A0A0K6S839"/>
<accession>A0A0K6S839</accession>
<protein>
    <submittedName>
        <fullName evidence="1">Uncharacterized protein</fullName>
    </submittedName>
</protein>
<evidence type="ECO:0000313" key="1">
    <source>
        <dbReference type="EMBL" id="CUC09797.1"/>
    </source>
</evidence>
<proteinExistence type="predicted"/>
<dbReference type="PhylomeDB" id="A0A0K6S839"/>
<dbReference type="EMBL" id="CDMZ01001690">
    <property type="protein sequence ID" value="CUC09797.1"/>
    <property type="molecule type" value="Genomic_DNA"/>
</dbReference>
<organism evidence="1">
    <name type="scientific">Chromera velia CCMP2878</name>
    <dbReference type="NCBI Taxonomy" id="1169474"/>
    <lineage>
        <taxon>Eukaryota</taxon>
        <taxon>Sar</taxon>
        <taxon>Alveolata</taxon>
        <taxon>Colpodellida</taxon>
        <taxon>Chromeraceae</taxon>
        <taxon>Chromera</taxon>
    </lineage>
</organism>
<gene>
    <name evidence="1" type="ORF">Cvel_23938.t1.CR1</name>
</gene>
<dbReference type="VEuPathDB" id="CryptoDB:Cvel_23938"/>